<proteinExistence type="inferred from homology"/>
<evidence type="ECO:0000256" key="4">
    <source>
        <dbReference type="ARBA" id="ARBA00022692"/>
    </source>
</evidence>
<keyword evidence="3" id="KW-0433">Leucine-rich repeat</keyword>
<keyword evidence="9" id="KW-0325">Glycoprotein</keyword>
<feature type="transmembrane region" description="Helical" evidence="10">
    <location>
        <begin position="390"/>
        <end position="413"/>
    </location>
</feature>
<name>A0ABC8S876_9AQUA</name>
<comment type="caution">
    <text evidence="13">The sequence shown here is derived from an EMBL/GenBank/DDBJ whole genome shotgun (WGS) entry which is preliminary data.</text>
</comment>
<comment type="subcellular location">
    <subcellularLocation>
        <location evidence="1">Membrane</location>
        <topology evidence="1">Single-pass type I membrane protein</topology>
    </subcellularLocation>
</comment>
<dbReference type="Gene3D" id="3.80.10.10">
    <property type="entry name" value="Ribonuclease Inhibitor"/>
    <property type="match status" value="2"/>
</dbReference>
<dbReference type="AlphaFoldDB" id="A0ABC8S876"/>
<evidence type="ECO:0000313" key="13">
    <source>
        <dbReference type="EMBL" id="CAK9153404.1"/>
    </source>
</evidence>
<evidence type="ECO:0000259" key="12">
    <source>
        <dbReference type="Pfam" id="PF08263"/>
    </source>
</evidence>
<dbReference type="Proteomes" id="UP001642360">
    <property type="component" value="Unassembled WGS sequence"/>
</dbReference>
<dbReference type="InterPro" id="IPR001611">
    <property type="entry name" value="Leu-rich_rpt"/>
</dbReference>
<organism evidence="13 14">
    <name type="scientific">Ilex paraguariensis</name>
    <name type="common">yerba mate</name>
    <dbReference type="NCBI Taxonomy" id="185542"/>
    <lineage>
        <taxon>Eukaryota</taxon>
        <taxon>Viridiplantae</taxon>
        <taxon>Streptophyta</taxon>
        <taxon>Embryophyta</taxon>
        <taxon>Tracheophyta</taxon>
        <taxon>Spermatophyta</taxon>
        <taxon>Magnoliopsida</taxon>
        <taxon>eudicotyledons</taxon>
        <taxon>Gunneridae</taxon>
        <taxon>Pentapetalae</taxon>
        <taxon>asterids</taxon>
        <taxon>campanulids</taxon>
        <taxon>Aquifoliales</taxon>
        <taxon>Aquifoliaceae</taxon>
        <taxon>Ilex</taxon>
    </lineage>
</organism>
<evidence type="ECO:0000256" key="2">
    <source>
        <dbReference type="ARBA" id="ARBA00009592"/>
    </source>
</evidence>
<keyword evidence="7 10" id="KW-1133">Transmembrane helix</keyword>
<keyword evidence="8 10" id="KW-0472">Membrane</keyword>
<reference evidence="13 14" key="1">
    <citation type="submission" date="2024-02" db="EMBL/GenBank/DDBJ databases">
        <authorList>
            <person name="Vignale AGUSTIN F."/>
            <person name="Sosa J E."/>
            <person name="Modenutti C."/>
        </authorList>
    </citation>
    <scope>NUCLEOTIDE SEQUENCE [LARGE SCALE GENOMIC DNA]</scope>
</reference>
<dbReference type="EMBL" id="CAUOFW020002391">
    <property type="protein sequence ID" value="CAK9153404.1"/>
    <property type="molecule type" value="Genomic_DNA"/>
</dbReference>
<evidence type="ECO:0000256" key="1">
    <source>
        <dbReference type="ARBA" id="ARBA00004479"/>
    </source>
</evidence>
<dbReference type="InterPro" id="IPR046956">
    <property type="entry name" value="RLP23-like"/>
</dbReference>
<dbReference type="InterPro" id="IPR013210">
    <property type="entry name" value="LRR_N_plant-typ"/>
</dbReference>
<sequence length="447" mass="49968">MGTSIPTLALLIFLLIVVGNSNSTIICHEKKRTTLLNFRNGLTNLSSSWLSSWSVQENSCQWIGVHYDNVTGRVIKLDLFGMQLQGEINQLGNLSRLLHLDLGINNGLFVGDLSWISGLHSLKYLDMSGVDLSKIVNWLHEMNKLPSLSELLLSSCGLESVYPSLSYVNFTSLTVLDLSSNLFKREVPNWLDNLSTSLIYLQLRGNALQGQIPVALSNIHDLRYLNFYGNQLNGPIPASIGRQLEYKRNLKLVRSIDLSSNNLFGSIPVELFGLFELRFLNMSHNRLVGEIPENIGSMTTLECLDLSKNDLSGKIPESMSNMAFLDYLNLSYNYLSGSIPSGTQLQSLGEDTFIGNAELCGAPLLINSTKDEESHGSTPVHKNGDESEMFWFYIGMGMGFVISFWGVCVVIFFKSTWRNAYFKFLDELKDRIYVAAAKGEMVPQEIQ</sequence>
<keyword evidence="5 11" id="KW-0732">Signal</keyword>
<dbReference type="SUPFAM" id="SSF52058">
    <property type="entry name" value="L domain-like"/>
    <property type="match status" value="1"/>
</dbReference>
<feature type="domain" description="Leucine-rich repeat-containing N-terminal plant-type" evidence="12">
    <location>
        <begin position="32"/>
        <end position="65"/>
    </location>
</feature>
<accession>A0ABC8S876</accession>
<evidence type="ECO:0000256" key="6">
    <source>
        <dbReference type="ARBA" id="ARBA00022737"/>
    </source>
</evidence>
<evidence type="ECO:0000256" key="3">
    <source>
        <dbReference type="ARBA" id="ARBA00022614"/>
    </source>
</evidence>
<dbReference type="FunFam" id="3.80.10.10:FF:000111">
    <property type="entry name" value="LRR receptor-like serine/threonine-protein kinase ERECTA"/>
    <property type="match status" value="1"/>
</dbReference>
<dbReference type="Pfam" id="PF08263">
    <property type="entry name" value="LRRNT_2"/>
    <property type="match status" value="1"/>
</dbReference>
<dbReference type="GO" id="GO:0016020">
    <property type="term" value="C:membrane"/>
    <property type="evidence" value="ECO:0007669"/>
    <property type="project" value="UniProtKB-SubCell"/>
</dbReference>
<keyword evidence="6" id="KW-0677">Repeat</keyword>
<dbReference type="Pfam" id="PF00560">
    <property type="entry name" value="LRR_1"/>
    <property type="match status" value="6"/>
</dbReference>
<keyword evidence="14" id="KW-1185">Reference proteome</keyword>
<keyword evidence="4 10" id="KW-0812">Transmembrane</keyword>
<evidence type="ECO:0000256" key="11">
    <source>
        <dbReference type="SAM" id="SignalP"/>
    </source>
</evidence>
<dbReference type="InterPro" id="IPR032675">
    <property type="entry name" value="LRR_dom_sf"/>
</dbReference>
<evidence type="ECO:0000256" key="8">
    <source>
        <dbReference type="ARBA" id="ARBA00023136"/>
    </source>
</evidence>
<evidence type="ECO:0000256" key="10">
    <source>
        <dbReference type="SAM" id="Phobius"/>
    </source>
</evidence>
<evidence type="ECO:0000256" key="7">
    <source>
        <dbReference type="ARBA" id="ARBA00022989"/>
    </source>
</evidence>
<evidence type="ECO:0000313" key="14">
    <source>
        <dbReference type="Proteomes" id="UP001642360"/>
    </source>
</evidence>
<feature type="signal peptide" evidence="11">
    <location>
        <begin position="1"/>
        <end position="23"/>
    </location>
</feature>
<evidence type="ECO:0000256" key="9">
    <source>
        <dbReference type="ARBA" id="ARBA00023180"/>
    </source>
</evidence>
<gene>
    <name evidence="13" type="ORF">ILEXP_LOCUS21671</name>
</gene>
<protein>
    <recommendedName>
        <fullName evidence="12">Leucine-rich repeat-containing N-terminal plant-type domain-containing protein</fullName>
    </recommendedName>
</protein>
<dbReference type="PANTHER" id="PTHR48063">
    <property type="entry name" value="LRR RECEPTOR-LIKE KINASE"/>
    <property type="match status" value="1"/>
</dbReference>
<feature type="chain" id="PRO_5044766371" description="Leucine-rich repeat-containing N-terminal plant-type domain-containing protein" evidence="11">
    <location>
        <begin position="24"/>
        <end position="447"/>
    </location>
</feature>
<evidence type="ECO:0000256" key="5">
    <source>
        <dbReference type="ARBA" id="ARBA00022729"/>
    </source>
</evidence>
<dbReference type="PANTHER" id="PTHR48063:SF98">
    <property type="entry name" value="LRR RECEPTOR-LIKE SERINE_THREONINE-PROTEIN KINASE FLS2"/>
    <property type="match status" value="1"/>
</dbReference>
<comment type="similarity">
    <text evidence="2">Belongs to the RLP family.</text>
</comment>